<dbReference type="EMBL" id="CP042434">
    <property type="protein sequence ID" value="QEC73674.1"/>
    <property type="molecule type" value="Genomic_DNA"/>
</dbReference>
<gene>
    <name evidence="2" type="ORF">FSB73_20390</name>
</gene>
<dbReference type="AlphaFoldDB" id="A0A5B8VPW8"/>
<organism evidence="2 3">
    <name type="scientific">Arachidicoccus ginsenosidivorans</name>
    <dbReference type="NCBI Taxonomy" id="496057"/>
    <lineage>
        <taxon>Bacteria</taxon>
        <taxon>Pseudomonadati</taxon>
        <taxon>Bacteroidota</taxon>
        <taxon>Chitinophagia</taxon>
        <taxon>Chitinophagales</taxon>
        <taxon>Chitinophagaceae</taxon>
        <taxon>Arachidicoccus</taxon>
    </lineage>
</organism>
<feature type="compositionally biased region" description="Basic and acidic residues" evidence="1">
    <location>
        <begin position="11"/>
        <end position="20"/>
    </location>
</feature>
<evidence type="ECO:0000313" key="2">
    <source>
        <dbReference type="EMBL" id="QEC73674.1"/>
    </source>
</evidence>
<sequence length="356" mass="40582">MMNIGQNGLEGSRRPWREGDTITDDPGLKQLLQTLWTMVQGPALIDSYDVFLDLRIVTSFDLVFGGKAGRVFLVDMINAFLPSNVDSINSLTKIQQPKGSSSGKQGHKFDFCFEDDLGRLIVIDMQKTFLNNYQKQIEKELNNVTNAWLQQTSAKNQRNDFPVIGLSIVDFLVGGQPTGNCIKVADDNDDQLQVLDMTKGEPLLLLTELKKIETEAEDLYDTKEMFLFLLANLGRIGEVPNIFNTEYYLPLFDLARFADRNKEEKARYEQAVYDQVVLEDRAQKFPIELFKYGLKDSFTRDVEETGNKRKIQEFTCGRLYVYSHLTIEEIADIVELSEDEVKAIIKAEGMKLISKN</sequence>
<name>A0A5B8VPW8_9BACT</name>
<evidence type="ECO:0008006" key="4">
    <source>
        <dbReference type="Google" id="ProtNLM"/>
    </source>
</evidence>
<evidence type="ECO:0000313" key="3">
    <source>
        <dbReference type="Proteomes" id="UP000321291"/>
    </source>
</evidence>
<accession>A0A5B8VPW8</accession>
<evidence type="ECO:0000256" key="1">
    <source>
        <dbReference type="SAM" id="MobiDB-lite"/>
    </source>
</evidence>
<keyword evidence="3" id="KW-1185">Reference proteome</keyword>
<dbReference type="KEGG" id="agi:FSB73_20390"/>
<dbReference type="OrthoDB" id="9803508at2"/>
<proteinExistence type="predicted"/>
<dbReference type="Proteomes" id="UP000321291">
    <property type="component" value="Chromosome"/>
</dbReference>
<feature type="region of interest" description="Disordered" evidence="1">
    <location>
        <begin position="1"/>
        <end position="20"/>
    </location>
</feature>
<reference evidence="2 3" key="1">
    <citation type="journal article" date="2017" name="Int. J. Syst. Evol. Microbiol.">
        <title>Arachidicoccus ginsenosidivorans sp. nov., with ginsenoside-converting activity isolated from ginseng cultivating soil.</title>
        <authorList>
            <person name="Siddiqi M.Z."/>
            <person name="Aslam Z."/>
            <person name="Im W.T."/>
        </authorList>
    </citation>
    <scope>NUCLEOTIDE SEQUENCE [LARGE SCALE GENOMIC DNA]</scope>
    <source>
        <strain evidence="2 3">Gsoil 809</strain>
    </source>
</reference>
<protein>
    <recommendedName>
        <fullName evidence="4">Rpn family recombination-promoting nuclease/putative transposase</fullName>
    </recommendedName>
</protein>
<dbReference type="Pfam" id="PF12784">
    <property type="entry name" value="PDDEXK_2"/>
    <property type="match status" value="1"/>
</dbReference>